<comment type="caution">
    <text evidence="2">The sequence shown here is derived from an EMBL/GenBank/DDBJ whole genome shotgun (WGS) entry which is preliminary data.</text>
</comment>
<keyword evidence="3" id="KW-1185">Reference proteome</keyword>
<dbReference type="EMBL" id="JAPTSV010000003">
    <property type="protein sequence ID" value="KAJ1529423.1"/>
    <property type="molecule type" value="Genomic_DNA"/>
</dbReference>
<organism evidence="2 3">
    <name type="scientific">Megalurothrips usitatus</name>
    <name type="common">bean blossom thrips</name>
    <dbReference type="NCBI Taxonomy" id="439358"/>
    <lineage>
        <taxon>Eukaryota</taxon>
        <taxon>Metazoa</taxon>
        <taxon>Ecdysozoa</taxon>
        <taxon>Arthropoda</taxon>
        <taxon>Hexapoda</taxon>
        <taxon>Insecta</taxon>
        <taxon>Pterygota</taxon>
        <taxon>Neoptera</taxon>
        <taxon>Paraneoptera</taxon>
        <taxon>Thysanoptera</taxon>
        <taxon>Terebrantia</taxon>
        <taxon>Thripoidea</taxon>
        <taxon>Thripidae</taxon>
        <taxon>Megalurothrips</taxon>
    </lineage>
</organism>
<dbReference type="Proteomes" id="UP001075354">
    <property type="component" value="Chromosome 3"/>
</dbReference>
<keyword evidence="1" id="KW-0732">Signal</keyword>
<name>A0AAV7XWU6_9NEOP</name>
<reference evidence="2" key="1">
    <citation type="submission" date="2022-12" db="EMBL/GenBank/DDBJ databases">
        <title>Chromosome-level genome assembly of the bean flower thrips Megalurothrips usitatus.</title>
        <authorList>
            <person name="Ma L."/>
            <person name="Liu Q."/>
            <person name="Li H."/>
            <person name="Cai W."/>
        </authorList>
    </citation>
    <scope>NUCLEOTIDE SEQUENCE</scope>
    <source>
        <strain evidence="2">Cailab_2022a</strain>
    </source>
</reference>
<dbReference type="AlphaFoldDB" id="A0AAV7XWU6"/>
<feature type="signal peptide" evidence="1">
    <location>
        <begin position="1"/>
        <end position="17"/>
    </location>
</feature>
<feature type="chain" id="PRO_5043428947" evidence="1">
    <location>
        <begin position="18"/>
        <end position="75"/>
    </location>
</feature>
<evidence type="ECO:0000256" key="1">
    <source>
        <dbReference type="SAM" id="SignalP"/>
    </source>
</evidence>
<proteinExistence type="predicted"/>
<gene>
    <name evidence="2" type="ORF">ONE63_006202</name>
</gene>
<protein>
    <submittedName>
        <fullName evidence="2">Uncharacterized protein</fullName>
    </submittedName>
</protein>
<sequence>MSLLLLSLVLAVGLARAGPVTFHDGVYDGFVISIGDDVPATDCSAILSNLEVSAATGRQSARCPAKALKQRLSSA</sequence>
<accession>A0AAV7XWU6</accession>
<evidence type="ECO:0000313" key="2">
    <source>
        <dbReference type="EMBL" id="KAJ1529423.1"/>
    </source>
</evidence>
<evidence type="ECO:0000313" key="3">
    <source>
        <dbReference type="Proteomes" id="UP001075354"/>
    </source>
</evidence>